<organism evidence="3 4">
    <name type="scientific">Limnoglobus roseus</name>
    <dbReference type="NCBI Taxonomy" id="2598579"/>
    <lineage>
        <taxon>Bacteria</taxon>
        <taxon>Pseudomonadati</taxon>
        <taxon>Planctomycetota</taxon>
        <taxon>Planctomycetia</taxon>
        <taxon>Gemmatales</taxon>
        <taxon>Gemmataceae</taxon>
        <taxon>Limnoglobus</taxon>
    </lineage>
</organism>
<protein>
    <submittedName>
        <fullName evidence="3">KR domain-containing protein</fullName>
    </submittedName>
</protein>
<dbReference type="InterPro" id="IPR002347">
    <property type="entry name" value="SDR_fam"/>
</dbReference>
<dbReference type="EMBL" id="CP042425">
    <property type="protein sequence ID" value="QEL19784.1"/>
    <property type="molecule type" value="Genomic_DNA"/>
</dbReference>
<gene>
    <name evidence="3" type="ORF">PX52LOC_06863</name>
</gene>
<dbReference type="InterPro" id="IPR036291">
    <property type="entry name" value="NAD(P)-bd_dom_sf"/>
</dbReference>
<evidence type="ECO:0000256" key="1">
    <source>
        <dbReference type="ARBA" id="ARBA00006484"/>
    </source>
</evidence>
<dbReference type="PRINTS" id="PR00081">
    <property type="entry name" value="GDHRDH"/>
</dbReference>
<name>A0A5C1ARF9_9BACT</name>
<accession>A0A5C1ARF9</accession>
<evidence type="ECO:0000313" key="4">
    <source>
        <dbReference type="Proteomes" id="UP000324974"/>
    </source>
</evidence>
<dbReference type="Gene3D" id="3.40.50.720">
    <property type="entry name" value="NAD(P)-binding Rossmann-like Domain"/>
    <property type="match status" value="1"/>
</dbReference>
<dbReference type="InterPro" id="IPR020904">
    <property type="entry name" value="Sc_DH/Rdtase_CS"/>
</dbReference>
<dbReference type="PROSITE" id="PS00061">
    <property type="entry name" value="ADH_SHORT"/>
    <property type="match status" value="1"/>
</dbReference>
<proteinExistence type="inferred from homology"/>
<dbReference type="SUPFAM" id="SSF51735">
    <property type="entry name" value="NAD(P)-binding Rossmann-fold domains"/>
    <property type="match status" value="1"/>
</dbReference>
<sequence length="264" mass="28438">MAETTVGGKVALVTGASSGIGRATAIRLAEAGADVALNYFSLDEEAESAAAAIRKLGRKAMLLRVDVSRQDAVEQMVADIVRELGRLDVFVSSAVYSDREPFTTANMDGFRRTIDVSMWGAFYGLRAASNQMLRQKQGGAAVIVGSPHAQIAFPQCMAYNMAKAALDQMAKTAACELLPEKIRVNVVYPGWTDTPGERKFFTDEMLKKAAAQTPMGRLATAEEIAEAVHFLVNPVTSSYITGTVLHVDGGLFLPWWSRRGSGDL</sequence>
<evidence type="ECO:0000256" key="2">
    <source>
        <dbReference type="ARBA" id="ARBA00023002"/>
    </source>
</evidence>
<keyword evidence="4" id="KW-1185">Reference proteome</keyword>
<dbReference type="OrthoDB" id="9804774at2"/>
<dbReference type="FunFam" id="3.40.50.720:FF:000084">
    <property type="entry name" value="Short-chain dehydrogenase reductase"/>
    <property type="match status" value="1"/>
</dbReference>
<dbReference type="RefSeq" id="WP_149114143.1">
    <property type="nucleotide sequence ID" value="NZ_CP042425.1"/>
</dbReference>
<dbReference type="Pfam" id="PF13561">
    <property type="entry name" value="adh_short_C2"/>
    <property type="match status" value="1"/>
</dbReference>
<dbReference type="GO" id="GO:0016491">
    <property type="term" value="F:oxidoreductase activity"/>
    <property type="evidence" value="ECO:0007669"/>
    <property type="project" value="UniProtKB-KW"/>
</dbReference>
<evidence type="ECO:0000313" key="3">
    <source>
        <dbReference type="EMBL" id="QEL19784.1"/>
    </source>
</evidence>
<reference evidence="4" key="1">
    <citation type="submission" date="2019-08" db="EMBL/GenBank/DDBJ databases">
        <title>Limnoglobus roseus gen. nov., sp. nov., a novel freshwater planctomycete with a giant genome from the family Gemmataceae.</title>
        <authorList>
            <person name="Kulichevskaya I.S."/>
            <person name="Naumoff D.G."/>
            <person name="Miroshnikov K."/>
            <person name="Ivanova A."/>
            <person name="Philippov D.A."/>
            <person name="Hakobyan A."/>
            <person name="Rijpstra I.C."/>
            <person name="Sinninghe Damste J.S."/>
            <person name="Liesack W."/>
            <person name="Dedysh S.N."/>
        </authorList>
    </citation>
    <scope>NUCLEOTIDE SEQUENCE [LARGE SCALE GENOMIC DNA]</scope>
    <source>
        <strain evidence="4">PX52</strain>
    </source>
</reference>
<dbReference type="Proteomes" id="UP000324974">
    <property type="component" value="Chromosome"/>
</dbReference>
<dbReference type="PANTHER" id="PTHR43639">
    <property type="entry name" value="OXIDOREDUCTASE, SHORT-CHAIN DEHYDROGENASE/REDUCTASE FAMILY (AFU_ORTHOLOGUE AFUA_5G02870)"/>
    <property type="match status" value="1"/>
</dbReference>
<dbReference type="PANTHER" id="PTHR43639:SF1">
    <property type="entry name" value="SHORT-CHAIN DEHYDROGENASE_REDUCTASE FAMILY PROTEIN"/>
    <property type="match status" value="1"/>
</dbReference>
<dbReference type="CDD" id="cd05233">
    <property type="entry name" value="SDR_c"/>
    <property type="match status" value="1"/>
</dbReference>
<keyword evidence="2" id="KW-0560">Oxidoreductase</keyword>
<dbReference type="KEGG" id="lrs:PX52LOC_06863"/>
<comment type="similarity">
    <text evidence="1">Belongs to the short-chain dehydrogenases/reductases (SDR) family.</text>
</comment>
<dbReference type="AlphaFoldDB" id="A0A5C1ARF9"/>